<evidence type="ECO:0000313" key="6">
    <source>
        <dbReference type="EMBL" id="KAK0583590.1"/>
    </source>
</evidence>
<reference evidence="6" key="1">
    <citation type="journal article" date="2022" name="Plant J.">
        <title>Strategies of tolerance reflected in two North American maple genomes.</title>
        <authorList>
            <person name="McEvoy S.L."/>
            <person name="Sezen U.U."/>
            <person name="Trouern-Trend A."/>
            <person name="McMahon S.M."/>
            <person name="Schaberg P.G."/>
            <person name="Yang J."/>
            <person name="Wegrzyn J.L."/>
            <person name="Swenson N.G."/>
        </authorList>
    </citation>
    <scope>NUCLEOTIDE SEQUENCE</scope>
    <source>
        <strain evidence="6">NS2018</strain>
    </source>
</reference>
<keyword evidence="7" id="KW-1185">Reference proteome</keyword>
<feature type="compositionally biased region" description="Basic and acidic residues" evidence="4">
    <location>
        <begin position="135"/>
        <end position="165"/>
    </location>
</feature>
<dbReference type="InterPro" id="IPR011990">
    <property type="entry name" value="TPR-like_helical_dom_sf"/>
</dbReference>
<dbReference type="Gene3D" id="1.25.40.10">
    <property type="entry name" value="Tetratricopeptide repeat domain"/>
    <property type="match status" value="2"/>
</dbReference>
<evidence type="ECO:0000313" key="7">
    <source>
        <dbReference type="Proteomes" id="UP001168877"/>
    </source>
</evidence>
<dbReference type="PROSITE" id="PS50158">
    <property type="entry name" value="ZF_CCHC"/>
    <property type="match status" value="1"/>
</dbReference>
<dbReference type="PROSITE" id="PS51375">
    <property type="entry name" value="PPR"/>
    <property type="match status" value="3"/>
</dbReference>
<dbReference type="AlphaFoldDB" id="A0AA39S6F9"/>
<dbReference type="PANTHER" id="PTHR47926">
    <property type="entry name" value="PENTATRICOPEPTIDE REPEAT-CONTAINING PROTEIN"/>
    <property type="match status" value="1"/>
</dbReference>
<sequence>MKETMASSLWKKLEDKYMTKSIENRLYLKKKLFRFQYKKGISMIEHLDNYNKILVDLQNLDVEISDEDKALLLLNSLPETYEHLTTTLLYGKDEVKFIDVSNALVNNEYQKKDQLDHRDSTSEALTVARGRTNNRRSEVPSERGRSCLKSREPSRSKPKGESSFRRPVKDECAYCHQKGHWKKDCPNKDKSNVNVAKALVYASHIVNRLPASALDGKTPKDVWSRQPVSDYGRLHIFGCPAYFHVTKSKLDPRAKKAVFVGFSEGVKGFGLWNSESKKIILSQDVTFDKSAMLKQIPRGTENENPNSLQQVEFETLKKSEKASPTVDHPDDEFDDQDEISVEMEDSTPVPEIRQQPKSIATSRLKRDIRRPTRYIDMVAYALPVTDDDVPSLKASSSVRDVSFGKQVHVHVIKSGYLSSVFVGSALIDLYAKSSSVGDAKVVFDEIPVKNSVCANALLSGYCEAKLWDEMLELVRLMPALKLEYDNFTLSAMLRACAGLSGIEFGRQAHAYLIRKFDDMVNDVFVQSSLIEMYGKCGLVWKALQVFDLAGHEQGERSKDVVLWTSMLGVYGRNRHFNEVIQLFEAMLIAGTEPDGVAFVTVISACGHTGQVKLGVEYFESMIRDYKLDPGPEHYSCLIDLHCRAGELDKAWKLINEMLHKRHGSDSVSMWGALLSSCYDHGNFELGKLAAQKALELDPQNVGVYVMLSNLYAKFNMWDEIGRLREVMKQKGLKKDVGCSWIEVSTCHD</sequence>
<dbReference type="Pfam" id="PF20431">
    <property type="entry name" value="E_motif"/>
    <property type="match status" value="1"/>
</dbReference>
<evidence type="ECO:0000256" key="1">
    <source>
        <dbReference type="ARBA" id="ARBA00022737"/>
    </source>
</evidence>
<dbReference type="Pfam" id="PF25597">
    <property type="entry name" value="SH3_retrovirus"/>
    <property type="match status" value="1"/>
</dbReference>
<evidence type="ECO:0000256" key="4">
    <source>
        <dbReference type="SAM" id="MobiDB-lite"/>
    </source>
</evidence>
<name>A0AA39S6F9_ACESA</name>
<dbReference type="EMBL" id="JAUESC010000384">
    <property type="protein sequence ID" value="KAK0583590.1"/>
    <property type="molecule type" value="Genomic_DNA"/>
</dbReference>
<dbReference type="GO" id="GO:0008270">
    <property type="term" value="F:zinc ion binding"/>
    <property type="evidence" value="ECO:0007669"/>
    <property type="project" value="UniProtKB-KW"/>
</dbReference>
<dbReference type="InterPro" id="IPR036875">
    <property type="entry name" value="Znf_CCHC_sf"/>
</dbReference>
<dbReference type="Gene3D" id="4.10.60.10">
    <property type="entry name" value="Zinc finger, CCHC-type"/>
    <property type="match status" value="1"/>
</dbReference>
<dbReference type="InterPro" id="IPR046848">
    <property type="entry name" value="E_motif"/>
</dbReference>
<dbReference type="Pfam" id="PF12854">
    <property type="entry name" value="PPR_1"/>
    <property type="match status" value="1"/>
</dbReference>
<keyword evidence="2" id="KW-0863">Zinc-finger</keyword>
<protein>
    <recommendedName>
        <fullName evidence="5">CCHC-type domain-containing protein</fullName>
    </recommendedName>
</protein>
<dbReference type="FunFam" id="1.25.40.10:FF:000525">
    <property type="entry name" value="Pentatricopeptide (PPR) repeat-containing protein-like"/>
    <property type="match status" value="1"/>
</dbReference>
<keyword evidence="1" id="KW-0677">Repeat</keyword>
<dbReference type="Pfam" id="PF14223">
    <property type="entry name" value="Retrotran_gag_2"/>
    <property type="match status" value="1"/>
</dbReference>
<dbReference type="InterPro" id="IPR057670">
    <property type="entry name" value="SH3_retrovirus"/>
</dbReference>
<feature type="repeat" description="PPR" evidence="3">
    <location>
        <begin position="559"/>
        <end position="593"/>
    </location>
</feature>
<comment type="caution">
    <text evidence="6">The sequence shown here is derived from an EMBL/GenBank/DDBJ whole genome shotgun (WGS) entry which is preliminary data.</text>
</comment>
<feature type="repeat" description="PPR" evidence="3">
    <location>
        <begin position="450"/>
        <end position="484"/>
    </location>
</feature>
<dbReference type="Pfam" id="PF13041">
    <property type="entry name" value="PPR_2"/>
    <property type="match status" value="2"/>
</dbReference>
<feature type="domain" description="CCHC-type" evidence="5">
    <location>
        <begin position="172"/>
        <end position="187"/>
    </location>
</feature>
<organism evidence="6 7">
    <name type="scientific">Acer saccharum</name>
    <name type="common">Sugar maple</name>
    <dbReference type="NCBI Taxonomy" id="4024"/>
    <lineage>
        <taxon>Eukaryota</taxon>
        <taxon>Viridiplantae</taxon>
        <taxon>Streptophyta</taxon>
        <taxon>Embryophyta</taxon>
        <taxon>Tracheophyta</taxon>
        <taxon>Spermatophyta</taxon>
        <taxon>Magnoliopsida</taxon>
        <taxon>eudicotyledons</taxon>
        <taxon>Gunneridae</taxon>
        <taxon>Pentapetalae</taxon>
        <taxon>rosids</taxon>
        <taxon>malvids</taxon>
        <taxon>Sapindales</taxon>
        <taxon>Sapindaceae</taxon>
        <taxon>Hippocastanoideae</taxon>
        <taxon>Acereae</taxon>
        <taxon>Acer</taxon>
    </lineage>
</organism>
<dbReference type="GO" id="GO:0009451">
    <property type="term" value="P:RNA modification"/>
    <property type="evidence" value="ECO:0007669"/>
    <property type="project" value="InterPro"/>
</dbReference>
<dbReference type="SUPFAM" id="SSF48452">
    <property type="entry name" value="TPR-like"/>
    <property type="match status" value="1"/>
</dbReference>
<dbReference type="InterPro" id="IPR001878">
    <property type="entry name" value="Znf_CCHC"/>
</dbReference>
<dbReference type="InterPro" id="IPR046960">
    <property type="entry name" value="PPR_At4g14850-like_plant"/>
</dbReference>
<keyword evidence="2" id="KW-0479">Metal-binding</keyword>
<proteinExistence type="predicted"/>
<dbReference type="SUPFAM" id="SSF57756">
    <property type="entry name" value="Retrovirus zinc finger-like domains"/>
    <property type="match status" value="1"/>
</dbReference>
<dbReference type="NCBIfam" id="TIGR00756">
    <property type="entry name" value="PPR"/>
    <property type="match status" value="3"/>
</dbReference>
<dbReference type="Proteomes" id="UP001168877">
    <property type="component" value="Unassembled WGS sequence"/>
</dbReference>
<reference evidence="6" key="2">
    <citation type="submission" date="2023-06" db="EMBL/GenBank/DDBJ databases">
        <authorList>
            <person name="Swenson N.G."/>
            <person name="Wegrzyn J.L."/>
            <person name="Mcevoy S.L."/>
        </authorList>
    </citation>
    <scope>NUCLEOTIDE SEQUENCE</scope>
    <source>
        <strain evidence="6">NS2018</strain>
        <tissue evidence="6">Leaf</tissue>
    </source>
</reference>
<dbReference type="Pfam" id="PF01535">
    <property type="entry name" value="PPR"/>
    <property type="match status" value="1"/>
</dbReference>
<dbReference type="PANTHER" id="PTHR47926:SF386">
    <property type="entry name" value="PENTATRICOPEPTIDE REPEAT-CONTAINING PROTEIN"/>
    <property type="match status" value="1"/>
</dbReference>
<evidence type="ECO:0000256" key="2">
    <source>
        <dbReference type="PROSITE-ProRule" id="PRU00047"/>
    </source>
</evidence>
<dbReference type="InterPro" id="IPR002885">
    <property type="entry name" value="PPR_rpt"/>
</dbReference>
<keyword evidence="2" id="KW-0862">Zinc</keyword>
<dbReference type="FunFam" id="1.25.40.10:FF:000285">
    <property type="entry name" value="Pentatricopeptide repeat-containing protein, chloroplastic"/>
    <property type="match status" value="1"/>
</dbReference>
<feature type="region of interest" description="Disordered" evidence="4">
    <location>
        <begin position="130"/>
        <end position="165"/>
    </location>
</feature>
<accession>A0AA39S6F9</accession>
<gene>
    <name evidence="6" type="ORF">LWI29_038519</name>
</gene>
<evidence type="ECO:0000259" key="5">
    <source>
        <dbReference type="PROSITE" id="PS50158"/>
    </source>
</evidence>
<evidence type="ECO:0000256" key="3">
    <source>
        <dbReference type="PROSITE-ProRule" id="PRU00708"/>
    </source>
</evidence>
<dbReference type="GO" id="GO:0003723">
    <property type="term" value="F:RNA binding"/>
    <property type="evidence" value="ECO:0007669"/>
    <property type="project" value="InterPro"/>
</dbReference>
<feature type="repeat" description="PPR" evidence="3">
    <location>
        <begin position="630"/>
        <end position="664"/>
    </location>
</feature>
<dbReference type="SMART" id="SM00343">
    <property type="entry name" value="ZnF_C2HC"/>
    <property type="match status" value="1"/>
</dbReference>